<protein>
    <submittedName>
        <fullName evidence="3">Iron(III) transport system substrate-binding protein</fullName>
    </submittedName>
</protein>
<dbReference type="EMBL" id="PVTQ01000009">
    <property type="protein sequence ID" value="PRY87732.1"/>
    <property type="molecule type" value="Genomic_DNA"/>
</dbReference>
<keyword evidence="1 2" id="KW-0732">Signal</keyword>
<dbReference type="PANTHER" id="PTHR30006:SF25">
    <property type="entry name" value="PHOSPHOGLYCERATE TRANSPORT REGULATORY PROTEIN PGTC"/>
    <property type="match status" value="1"/>
</dbReference>
<evidence type="ECO:0000256" key="1">
    <source>
        <dbReference type="ARBA" id="ARBA00022729"/>
    </source>
</evidence>
<accession>A0A2T0WM48</accession>
<sequence length="344" mass="37950">MIRAAALLLALAVPATAQEAVATYGTGPTALMFRSTTDIAVLGPTIQAFTEANPDITVTYEQWGSNALYKLTLDGCQTGDNPADAVLSSGVHQMVELVNIACARPYRSSLTETLSSERIWRNELWGITREPAVMLYNTDLVPPEEVPRTRFQLLDLMRQQNPRYQNRIATYDIEASGLGYLLAFSDSIEASTFGGLLEGFSRTDAIATCCSAEIIKGVAEGRYLLAYNVLGSYVSTQTNDKIGVILPEDYTLFLSRAFMIPKNAPNPIAASRLLDFLLSDAGKAQLFMSGLEWQRDEDESGLPASSERSIRLEPMLLVARDQQRRSLFITQWRLTFGAPRFLTP</sequence>
<comment type="caution">
    <text evidence="3">The sequence shown here is derived from an EMBL/GenBank/DDBJ whole genome shotgun (WGS) entry which is preliminary data.</text>
</comment>
<reference evidence="3 4" key="1">
    <citation type="submission" date="2018-03" db="EMBL/GenBank/DDBJ databases">
        <title>Genomic Encyclopedia of Archaeal and Bacterial Type Strains, Phase II (KMG-II): from individual species to whole genera.</title>
        <authorList>
            <person name="Goeker M."/>
        </authorList>
    </citation>
    <scope>NUCLEOTIDE SEQUENCE [LARGE SCALE GENOMIC DNA]</scope>
    <source>
        <strain evidence="3 4">DSM 100212</strain>
    </source>
</reference>
<dbReference type="Gene3D" id="3.40.190.10">
    <property type="entry name" value="Periplasmic binding protein-like II"/>
    <property type="match status" value="2"/>
</dbReference>
<evidence type="ECO:0000313" key="3">
    <source>
        <dbReference type="EMBL" id="PRY87732.1"/>
    </source>
</evidence>
<feature type="signal peptide" evidence="2">
    <location>
        <begin position="1"/>
        <end position="17"/>
    </location>
</feature>
<dbReference type="AlphaFoldDB" id="A0A2T0WM48"/>
<dbReference type="SUPFAM" id="SSF53850">
    <property type="entry name" value="Periplasmic binding protein-like II"/>
    <property type="match status" value="1"/>
</dbReference>
<feature type="chain" id="PRO_5015704751" evidence="2">
    <location>
        <begin position="18"/>
        <end position="344"/>
    </location>
</feature>
<dbReference type="GO" id="GO:0030288">
    <property type="term" value="C:outer membrane-bounded periplasmic space"/>
    <property type="evidence" value="ECO:0007669"/>
    <property type="project" value="TreeGrafter"/>
</dbReference>
<proteinExistence type="predicted"/>
<gene>
    <name evidence="3" type="ORF">CLV74_10952</name>
</gene>
<evidence type="ECO:0000313" key="4">
    <source>
        <dbReference type="Proteomes" id="UP000238392"/>
    </source>
</evidence>
<dbReference type="OrthoDB" id="8673316at2"/>
<dbReference type="PANTHER" id="PTHR30006">
    <property type="entry name" value="THIAMINE-BINDING PERIPLASMIC PROTEIN-RELATED"/>
    <property type="match status" value="1"/>
</dbReference>
<dbReference type="RefSeq" id="WP_106265543.1">
    <property type="nucleotide sequence ID" value="NZ_PVTQ01000009.1"/>
</dbReference>
<keyword evidence="4" id="KW-1185">Reference proteome</keyword>
<evidence type="ECO:0000256" key="2">
    <source>
        <dbReference type="SAM" id="SignalP"/>
    </source>
</evidence>
<name>A0A2T0WM48_9RHOB</name>
<organism evidence="3 4">
    <name type="scientific">Donghicola tyrosinivorans</name>
    <dbReference type="NCBI Taxonomy" id="1652492"/>
    <lineage>
        <taxon>Bacteria</taxon>
        <taxon>Pseudomonadati</taxon>
        <taxon>Pseudomonadota</taxon>
        <taxon>Alphaproteobacteria</taxon>
        <taxon>Rhodobacterales</taxon>
        <taxon>Roseobacteraceae</taxon>
        <taxon>Donghicola</taxon>
    </lineage>
</organism>
<dbReference type="Pfam" id="PF13531">
    <property type="entry name" value="SBP_bac_11"/>
    <property type="match status" value="1"/>
</dbReference>
<dbReference type="Proteomes" id="UP000238392">
    <property type="component" value="Unassembled WGS sequence"/>
</dbReference>